<reference evidence="2 3" key="1">
    <citation type="submission" date="2024-11" db="EMBL/GenBank/DDBJ databases">
        <title>A near-complete genome assembly of Cinchona calisaya.</title>
        <authorList>
            <person name="Lian D.C."/>
            <person name="Zhao X.W."/>
            <person name="Wei L."/>
        </authorList>
    </citation>
    <scope>NUCLEOTIDE SEQUENCE [LARGE SCALE GENOMIC DNA]</scope>
    <source>
        <tissue evidence="2">Nenye</tissue>
    </source>
</reference>
<name>A0ABD2Z824_9GENT</name>
<feature type="transmembrane region" description="Helical" evidence="1">
    <location>
        <begin position="193"/>
        <end position="212"/>
    </location>
</feature>
<evidence type="ECO:0000313" key="2">
    <source>
        <dbReference type="EMBL" id="KAL3515631.1"/>
    </source>
</evidence>
<protein>
    <submittedName>
        <fullName evidence="2">Uncharacterized protein</fullName>
    </submittedName>
</protein>
<keyword evidence="3" id="KW-1185">Reference proteome</keyword>
<evidence type="ECO:0000313" key="3">
    <source>
        <dbReference type="Proteomes" id="UP001630127"/>
    </source>
</evidence>
<keyword evidence="1" id="KW-1133">Transmembrane helix</keyword>
<feature type="transmembrane region" description="Helical" evidence="1">
    <location>
        <begin position="35"/>
        <end position="53"/>
    </location>
</feature>
<proteinExistence type="predicted"/>
<gene>
    <name evidence="2" type="ORF">ACH5RR_022533</name>
</gene>
<feature type="transmembrane region" description="Helical" evidence="1">
    <location>
        <begin position="167"/>
        <end position="186"/>
    </location>
</feature>
<keyword evidence="1" id="KW-0812">Transmembrane</keyword>
<organism evidence="2 3">
    <name type="scientific">Cinchona calisaya</name>
    <dbReference type="NCBI Taxonomy" id="153742"/>
    <lineage>
        <taxon>Eukaryota</taxon>
        <taxon>Viridiplantae</taxon>
        <taxon>Streptophyta</taxon>
        <taxon>Embryophyta</taxon>
        <taxon>Tracheophyta</taxon>
        <taxon>Spermatophyta</taxon>
        <taxon>Magnoliopsida</taxon>
        <taxon>eudicotyledons</taxon>
        <taxon>Gunneridae</taxon>
        <taxon>Pentapetalae</taxon>
        <taxon>asterids</taxon>
        <taxon>lamiids</taxon>
        <taxon>Gentianales</taxon>
        <taxon>Rubiaceae</taxon>
        <taxon>Cinchonoideae</taxon>
        <taxon>Cinchoneae</taxon>
        <taxon>Cinchona</taxon>
    </lineage>
</organism>
<dbReference type="EMBL" id="JBJUIK010000010">
    <property type="protein sequence ID" value="KAL3515631.1"/>
    <property type="molecule type" value="Genomic_DNA"/>
</dbReference>
<comment type="caution">
    <text evidence="2">The sequence shown here is derived from an EMBL/GenBank/DDBJ whole genome shotgun (WGS) entry which is preliminary data.</text>
</comment>
<keyword evidence="1" id="KW-0472">Membrane</keyword>
<dbReference type="Proteomes" id="UP001630127">
    <property type="component" value="Unassembled WGS sequence"/>
</dbReference>
<feature type="transmembrane region" description="Helical" evidence="1">
    <location>
        <begin position="89"/>
        <end position="106"/>
    </location>
</feature>
<evidence type="ECO:0000256" key="1">
    <source>
        <dbReference type="SAM" id="Phobius"/>
    </source>
</evidence>
<feature type="transmembrane region" description="Helical" evidence="1">
    <location>
        <begin position="59"/>
        <end position="77"/>
    </location>
</feature>
<feature type="transmembrane region" description="Helical" evidence="1">
    <location>
        <begin position="247"/>
        <end position="268"/>
    </location>
</feature>
<sequence>MLSLAAAFLRREVSIQHFLNFGPLHPQIQAHIGNVYTAVCGIFSFFSAGYGLSSFLTNMNMGSFQLLLGLIACCLWYRVTPPWGERRRVIILMIMGFLLGISWTPMMDFLNAILKGETTTFFNGAFDIGPPMDTLRTLDKKVADLVGVSFGGWIHFVIRTCHQGNLLVLWCGSAATFASFAVGASASPRRKTIYAVGAVPILILLIILPTVYYSQVGLVALLAVYVMGYSQEMVVRAQRGSNYSSQSLALIVDMIPYTFSLCCAIPALPIRLLLGY</sequence>
<dbReference type="AlphaFoldDB" id="A0ABD2Z824"/>
<accession>A0ABD2Z824</accession>